<dbReference type="GO" id="GO:0016020">
    <property type="term" value="C:membrane"/>
    <property type="evidence" value="ECO:0007669"/>
    <property type="project" value="UniProtKB-SubCell"/>
</dbReference>
<keyword evidence="3" id="KW-0433">Leucine-rich repeat</keyword>
<dbReference type="InterPro" id="IPR032675">
    <property type="entry name" value="LRR_dom_sf"/>
</dbReference>
<keyword evidence="8 11" id="KW-0472">Membrane</keyword>
<dbReference type="EMBL" id="CAKOAT010264042">
    <property type="protein sequence ID" value="CAH8359336.1"/>
    <property type="molecule type" value="Genomic_DNA"/>
</dbReference>
<evidence type="ECO:0000256" key="1">
    <source>
        <dbReference type="ARBA" id="ARBA00004479"/>
    </source>
</evidence>
<keyword evidence="6" id="KW-0677">Repeat</keyword>
<comment type="subcellular location">
    <subcellularLocation>
        <location evidence="1">Membrane</location>
        <topology evidence="1">Single-pass type I membrane protein</topology>
    </subcellularLocation>
</comment>
<dbReference type="Pfam" id="PF13855">
    <property type="entry name" value="LRR_8"/>
    <property type="match status" value="1"/>
</dbReference>
<evidence type="ECO:0000313" key="13">
    <source>
        <dbReference type="EMBL" id="CAH8359336.1"/>
    </source>
</evidence>
<keyword evidence="5" id="KW-0732">Signal</keyword>
<dbReference type="InterPro" id="IPR001611">
    <property type="entry name" value="Leu-rich_rpt"/>
</dbReference>
<dbReference type="FunFam" id="3.80.10.10:FF:000041">
    <property type="entry name" value="LRR receptor-like serine/threonine-protein kinase ERECTA"/>
    <property type="match status" value="1"/>
</dbReference>
<proteinExistence type="inferred from homology"/>
<organism evidence="13 14">
    <name type="scientific">Eruca vesicaria subsp. sativa</name>
    <name type="common">Garden rocket</name>
    <name type="synonym">Eruca sativa</name>
    <dbReference type="NCBI Taxonomy" id="29727"/>
    <lineage>
        <taxon>Eukaryota</taxon>
        <taxon>Viridiplantae</taxon>
        <taxon>Streptophyta</taxon>
        <taxon>Embryophyta</taxon>
        <taxon>Tracheophyta</taxon>
        <taxon>Spermatophyta</taxon>
        <taxon>Magnoliopsida</taxon>
        <taxon>eudicotyledons</taxon>
        <taxon>Gunneridae</taxon>
        <taxon>Pentapetalae</taxon>
        <taxon>rosids</taxon>
        <taxon>malvids</taxon>
        <taxon>Brassicales</taxon>
        <taxon>Brassicaceae</taxon>
        <taxon>Brassiceae</taxon>
        <taxon>Eruca</taxon>
    </lineage>
</organism>
<dbReference type="Pfam" id="PF08263">
    <property type="entry name" value="LRRNT_2"/>
    <property type="match status" value="1"/>
</dbReference>
<dbReference type="PANTHER" id="PTHR48060:SF21">
    <property type="entry name" value="L DOMAIN-LIKE PROTEIN"/>
    <property type="match status" value="1"/>
</dbReference>
<dbReference type="FunFam" id="3.80.10.10:FF:000129">
    <property type="entry name" value="Leucine-rich repeat receptor-like kinase"/>
    <property type="match status" value="1"/>
</dbReference>
<reference evidence="13 14" key="1">
    <citation type="submission" date="2022-03" db="EMBL/GenBank/DDBJ databases">
        <authorList>
            <person name="Macdonald S."/>
            <person name="Ahmed S."/>
            <person name="Newling K."/>
        </authorList>
    </citation>
    <scope>NUCLEOTIDE SEQUENCE [LARGE SCALE GENOMIC DNA]</scope>
</reference>
<evidence type="ECO:0000256" key="5">
    <source>
        <dbReference type="ARBA" id="ARBA00022729"/>
    </source>
</evidence>
<evidence type="ECO:0000256" key="7">
    <source>
        <dbReference type="ARBA" id="ARBA00022989"/>
    </source>
</evidence>
<evidence type="ECO:0000256" key="6">
    <source>
        <dbReference type="ARBA" id="ARBA00022737"/>
    </source>
</evidence>
<name>A0ABC8KJJ1_ERUVS</name>
<dbReference type="Gene3D" id="3.80.10.10">
    <property type="entry name" value="Ribonuclease Inhibitor"/>
    <property type="match status" value="3"/>
</dbReference>
<protein>
    <recommendedName>
        <fullName evidence="12">Leucine-rich repeat-containing N-terminal plant-type domain-containing protein</fullName>
    </recommendedName>
</protein>
<evidence type="ECO:0000256" key="10">
    <source>
        <dbReference type="ARBA" id="ARBA00023180"/>
    </source>
</evidence>
<evidence type="ECO:0000313" key="14">
    <source>
        <dbReference type="Proteomes" id="UP001642260"/>
    </source>
</evidence>
<evidence type="ECO:0000256" key="2">
    <source>
        <dbReference type="ARBA" id="ARBA00009592"/>
    </source>
</evidence>
<feature type="domain" description="Leucine-rich repeat-containing N-terminal plant-type" evidence="12">
    <location>
        <begin position="36"/>
        <end position="73"/>
    </location>
</feature>
<keyword evidence="10" id="KW-0325">Glycoprotein</keyword>
<evidence type="ECO:0000256" key="11">
    <source>
        <dbReference type="SAM" id="Phobius"/>
    </source>
</evidence>
<dbReference type="Proteomes" id="UP001642260">
    <property type="component" value="Unassembled WGS sequence"/>
</dbReference>
<feature type="transmembrane region" description="Helical" evidence="11">
    <location>
        <begin position="7"/>
        <end position="26"/>
    </location>
</feature>
<keyword evidence="4 11" id="KW-0812">Transmembrane</keyword>
<keyword evidence="14" id="KW-1185">Reference proteome</keyword>
<dbReference type="SUPFAM" id="SSF52058">
    <property type="entry name" value="L domain-like"/>
    <property type="match status" value="1"/>
</dbReference>
<dbReference type="InterPro" id="IPR053211">
    <property type="entry name" value="DNA_repair-toleration"/>
</dbReference>
<dbReference type="InterPro" id="IPR013210">
    <property type="entry name" value="LRR_N_plant-typ"/>
</dbReference>
<sequence length="326" mass="36110">MVIRNHCYPFSIIITIFVSIVIQSTLASPRLHFCRHDQRDALLEFMHEFPTAKSFPSSWNKSSDCCFWEGVECHNKSGQVISLDLSDKSLNGPIKTNSSLFKLQYLRDLTLINCSLQGEIPSSIGTFSGLEYLNLASNHLVGEVPVSIGHLTELEGLSLGENSLHGSFSVSLANLTKLTRISLNSNNLTSTLPSNMSGLHNLDWFDVSENSFFGPFPKSLFTISSLVLVHLEKNQFTGPIDFENTSSSPLFKLEDLVLASNKFDGPIPESISRFLNLQDLDLSRNNFTGPIPRSISKLVYLRHLDFAKNKLEEANGAKITAPSLGT</sequence>
<keyword evidence="7 11" id="KW-1133">Transmembrane helix</keyword>
<dbReference type="PANTHER" id="PTHR48060">
    <property type="entry name" value="DNA DAMAGE-REPAIR/TOLERATION PROTEIN DRT100"/>
    <property type="match status" value="1"/>
</dbReference>
<gene>
    <name evidence="13" type="ORF">ERUC_LOCUS25092</name>
</gene>
<accession>A0ABC8KJJ1</accession>
<evidence type="ECO:0000256" key="9">
    <source>
        <dbReference type="ARBA" id="ARBA00023170"/>
    </source>
</evidence>
<comment type="similarity">
    <text evidence="2">Belongs to the RLP family.</text>
</comment>
<dbReference type="Pfam" id="PF00560">
    <property type="entry name" value="LRR_1"/>
    <property type="match status" value="3"/>
</dbReference>
<keyword evidence="9" id="KW-0675">Receptor</keyword>
<evidence type="ECO:0000256" key="8">
    <source>
        <dbReference type="ARBA" id="ARBA00023136"/>
    </source>
</evidence>
<dbReference type="AlphaFoldDB" id="A0ABC8KJJ1"/>
<evidence type="ECO:0000256" key="4">
    <source>
        <dbReference type="ARBA" id="ARBA00022692"/>
    </source>
</evidence>
<evidence type="ECO:0000256" key="3">
    <source>
        <dbReference type="ARBA" id="ARBA00022614"/>
    </source>
</evidence>
<comment type="caution">
    <text evidence="13">The sequence shown here is derived from an EMBL/GenBank/DDBJ whole genome shotgun (WGS) entry which is preliminary data.</text>
</comment>
<evidence type="ECO:0000259" key="12">
    <source>
        <dbReference type="Pfam" id="PF08263"/>
    </source>
</evidence>